<name>A0A9D2ELD6_9FIRM</name>
<dbReference type="PROSITE" id="PS50076">
    <property type="entry name" value="DNAJ_2"/>
    <property type="match status" value="1"/>
</dbReference>
<feature type="repeat" description="TPR" evidence="2">
    <location>
        <begin position="654"/>
        <end position="687"/>
    </location>
</feature>
<dbReference type="Pfam" id="PF13181">
    <property type="entry name" value="TPR_8"/>
    <property type="match status" value="2"/>
</dbReference>
<evidence type="ECO:0000313" key="5">
    <source>
        <dbReference type="Proteomes" id="UP000824049"/>
    </source>
</evidence>
<dbReference type="PANTHER" id="PTHR12558:SF13">
    <property type="entry name" value="CELL DIVISION CYCLE PROTEIN 27 HOMOLOG"/>
    <property type="match status" value="1"/>
</dbReference>
<dbReference type="InterPro" id="IPR036869">
    <property type="entry name" value="J_dom_sf"/>
</dbReference>
<dbReference type="SUPFAM" id="SSF46565">
    <property type="entry name" value="Chaperone J-domain"/>
    <property type="match status" value="1"/>
</dbReference>
<dbReference type="InterPro" id="IPR019734">
    <property type="entry name" value="TPR_rpt"/>
</dbReference>
<dbReference type="CDD" id="cd06257">
    <property type="entry name" value="DnaJ"/>
    <property type="match status" value="1"/>
</dbReference>
<dbReference type="InterPro" id="IPR001623">
    <property type="entry name" value="DnaJ_domain"/>
</dbReference>
<keyword evidence="1" id="KW-0235">DNA replication</keyword>
<organism evidence="4 5">
    <name type="scientific">Candidatus Anaerobutyricum stercoris</name>
    <dbReference type="NCBI Taxonomy" id="2838457"/>
    <lineage>
        <taxon>Bacteria</taxon>
        <taxon>Bacillati</taxon>
        <taxon>Bacillota</taxon>
        <taxon>Clostridia</taxon>
        <taxon>Lachnospirales</taxon>
        <taxon>Lachnospiraceae</taxon>
        <taxon>Anaerobutyricum</taxon>
    </lineage>
</organism>
<dbReference type="GO" id="GO:0006260">
    <property type="term" value="P:DNA replication"/>
    <property type="evidence" value="ECO:0007669"/>
    <property type="project" value="UniProtKB-KW"/>
</dbReference>
<evidence type="ECO:0000313" key="4">
    <source>
        <dbReference type="EMBL" id="HIZ39362.1"/>
    </source>
</evidence>
<evidence type="ECO:0000256" key="2">
    <source>
        <dbReference type="PROSITE-ProRule" id="PRU00339"/>
    </source>
</evidence>
<dbReference type="InterPro" id="IPR011990">
    <property type="entry name" value="TPR-like_helical_dom_sf"/>
</dbReference>
<dbReference type="Pfam" id="PF13176">
    <property type="entry name" value="TPR_7"/>
    <property type="match status" value="1"/>
</dbReference>
<keyword evidence="2" id="KW-0802">TPR repeat</keyword>
<dbReference type="Pfam" id="PF13424">
    <property type="entry name" value="TPR_12"/>
    <property type="match status" value="1"/>
</dbReference>
<evidence type="ECO:0000259" key="3">
    <source>
        <dbReference type="PROSITE" id="PS50076"/>
    </source>
</evidence>
<comment type="caution">
    <text evidence="4">The sequence shown here is derived from an EMBL/GenBank/DDBJ whole genome shotgun (WGS) entry which is preliminary data.</text>
</comment>
<accession>A0A9D2ELD6</accession>
<dbReference type="Proteomes" id="UP000824049">
    <property type="component" value="Unassembled WGS sequence"/>
</dbReference>
<protein>
    <submittedName>
        <fullName evidence="4">Tetratricopeptide repeat protein</fullName>
    </submittedName>
</protein>
<proteinExistence type="predicted"/>
<dbReference type="PANTHER" id="PTHR12558">
    <property type="entry name" value="CELL DIVISION CYCLE 16,23,27"/>
    <property type="match status" value="1"/>
</dbReference>
<dbReference type="EMBL" id="DXBR01000050">
    <property type="protein sequence ID" value="HIZ39362.1"/>
    <property type="molecule type" value="Genomic_DNA"/>
</dbReference>
<dbReference type="Gene3D" id="1.25.40.10">
    <property type="entry name" value="Tetratricopeptide repeat domain"/>
    <property type="match status" value="6"/>
</dbReference>
<dbReference type="PROSITE" id="PS50005">
    <property type="entry name" value="TPR"/>
    <property type="match status" value="5"/>
</dbReference>
<feature type="repeat" description="TPR" evidence="2">
    <location>
        <begin position="762"/>
        <end position="795"/>
    </location>
</feature>
<reference evidence="4" key="1">
    <citation type="journal article" date="2021" name="PeerJ">
        <title>Extensive microbial diversity within the chicken gut microbiome revealed by metagenomics and culture.</title>
        <authorList>
            <person name="Gilroy R."/>
            <person name="Ravi A."/>
            <person name="Getino M."/>
            <person name="Pursley I."/>
            <person name="Horton D.L."/>
            <person name="Alikhan N.F."/>
            <person name="Baker D."/>
            <person name="Gharbi K."/>
            <person name="Hall N."/>
            <person name="Watson M."/>
            <person name="Adriaenssens E.M."/>
            <person name="Foster-Nyarko E."/>
            <person name="Jarju S."/>
            <person name="Secka A."/>
            <person name="Antonio M."/>
            <person name="Oren A."/>
            <person name="Chaudhuri R.R."/>
            <person name="La Ragione R."/>
            <person name="Hildebrand F."/>
            <person name="Pallen M.J."/>
        </authorList>
    </citation>
    <scope>NUCLEOTIDE SEQUENCE</scope>
    <source>
        <strain evidence="4">CHK179-28034</strain>
    </source>
</reference>
<sequence length="1115" mass="130903">MTEICFDVLGIAPTKDETTIKKAYRKLLHSVNPEDDMQGFQRLRTAYEEACRYARKKEDVREKSASEQFMDRCREVYASFFRRIRPEEWEALFDDPVCVNLETEEEVRRAFLTFLMEHFHFPAEVWKCIDRTFDISGDRRTLTEWFPEDFVDYLCQAVQDEGILNYDLFEGRENDDFDGYIEAYNRFRQFTDLGMMDQAKQELAHLRTFTVYHPYGEIEEARILLNEGKKDEAGEIFVRLGRAYLDEERIVSCYGQFLQMEGRWEELRGIYDRLLEHYPDSAAARSGKAEELIHDGAYREAREIVLDLLEYSPQDERLMKDLMDANVFMIEELEPLKAAGELDQEGLMDLGWCYYQNMKFEDALAVLDSFIPDEEHVLDYHNLKGRVYLTMDKNEEALKHLQPWLEEILKLKPDGTKKTQRRLARLGYAYYTIGSAKAAIFLRGGEESGLAEAMEYFDKAIAAETEESQIVSYYHTVADIWRQRKEYGKVVDACDQMLMRNQGYYPAVLLRQEACLHLGMYQQVADDYQRAVHMYPYYGRPYATLIKMYFMFGEYDKVQEILSLTEDNKIQSDALQILTARYRAVTARNREDLEAALHILDVLKEKGWSYASDVEQNEWSEVDYRRGLILTDLSRLPEAKEALEASMADGGEDVSRLFGYAAILMQSGEYDQAIENLRKALKYVPDDTGILYRIGWCYKLKGDYKKALPFMKQVLSLDPEHPRIRHVIVELYERLARREEDNEYYLLALPYMEEQVEKYPEEYYLVEMGLLYLDMDEYEKALVWFEKAREKNPESVFACNNAGNCYLSMNMPEKAEPLFLEAARLMKNEITPLPYNNLAKCYRIMGEYEAALLCYKKNMELFSDSADMYLLLGDFYRENEQYSKAVATYEEGMSKTDTPAPLELEMLRTYGMKGDYAMASSLMQRLRRKYPEDAVLCQLAGEVYLFGFEKGEEAAVYLETALRLCEKNENRECLLGSLYLLGRCRQFLGEREKAAQCFEQYLEVCRGRDGRSRKYEEFFGERGRRKFRIGCAWLFLGEVAEAERCFREMHTEKYRCDGCARACCYEKMLGEAMILFARGDVSRAIQKYKEAAEKVPDDMEHRFEYEQMKKWEESP</sequence>
<reference evidence="4" key="2">
    <citation type="submission" date="2021-04" db="EMBL/GenBank/DDBJ databases">
        <authorList>
            <person name="Gilroy R."/>
        </authorList>
    </citation>
    <scope>NUCLEOTIDE SEQUENCE</scope>
    <source>
        <strain evidence="4">CHK179-28034</strain>
    </source>
</reference>
<feature type="repeat" description="TPR" evidence="2">
    <location>
        <begin position="832"/>
        <end position="865"/>
    </location>
</feature>
<feature type="repeat" description="TPR" evidence="2">
    <location>
        <begin position="866"/>
        <end position="899"/>
    </location>
</feature>
<evidence type="ECO:0000256" key="1">
    <source>
        <dbReference type="ARBA" id="ARBA00022705"/>
    </source>
</evidence>
<dbReference type="SUPFAM" id="SSF81901">
    <property type="entry name" value="HCP-like"/>
    <property type="match status" value="2"/>
</dbReference>
<feature type="domain" description="J" evidence="3">
    <location>
        <begin position="4"/>
        <end position="70"/>
    </location>
</feature>
<feature type="repeat" description="TPR" evidence="2">
    <location>
        <begin position="688"/>
        <end position="721"/>
    </location>
</feature>
<dbReference type="AlphaFoldDB" id="A0A9D2ELD6"/>
<dbReference type="SUPFAM" id="SSF48452">
    <property type="entry name" value="TPR-like"/>
    <property type="match status" value="2"/>
</dbReference>
<gene>
    <name evidence="4" type="ORF">H9968_05450</name>
</gene>
<dbReference type="SMART" id="SM00028">
    <property type="entry name" value="TPR"/>
    <property type="match status" value="12"/>
</dbReference>